<sequence length="114" mass="11989">MHFSSVYIAIFLPIFAQFVAGAGTDGLTVGWTSNHCDGSEGKLEHCDGGCIDFRGRFSIQTFDPTGPGHCIALYQDADCSQQVGTVLNQGLGSCLGVNTGTPVLSFACYPGNFC</sequence>
<accession>A0AAD7AK35</accession>
<dbReference type="AlphaFoldDB" id="A0AAD7AK35"/>
<protein>
    <submittedName>
        <fullName evidence="2">Uncharacterized protein</fullName>
    </submittedName>
</protein>
<comment type="caution">
    <text evidence="2">The sequence shown here is derived from an EMBL/GenBank/DDBJ whole genome shotgun (WGS) entry which is preliminary data.</text>
</comment>
<name>A0AAD7AK35_9AGAR</name>
<evidence type="ECO:0000256" key="1">
    <source>
        <dbReference type="SAM" id="SignalP"/>
    </source>
</evidence>
<feature type="chain" id="PRO_5042280547" evidence="1">
    <location>
        <begin position="22"/>
        <end position="114"/>
    </location>
</feature>
<evidence type="ECO:0000313" key="2">
    <source>
        <dbReference type="EMBL" id="KAJ7361097.1"/>
    </source>
</evidence>
<keyword evidence="3" id="KW-1185">Reference proteome</keyword>
<keyword evidence="1" id="KW-0732">Signal</keyword>
<proteinExistence type="predicted"/>
<dbReference type="EMBL" id="JARIHO010000005">
    <property type="protein sequence ID" value="KAJ7361097.1"/>
    <property type="molecule type" value="Genomic_DNA"/>
</dbReference>
<reference evidence="2" key="1">
    <citation type="submission" date="2023-03" db="EMBL/GenBank/DDBJ databases">
        <title>Massive genome expansion in bonnet fungi (Mycena s.s.) driven by repeated elements and novel gene families across ecological guilds.</title>
        <authorList>
            <consortium name="Lawrence Berkeley National Laboratory"/>
            <person name="Harder C.B."/>
            <person name="Miyauchi S."/>
            <person name="Viragh M."/>
            <person name="Kuo A."/>
            <person name="Thoen E."/>
            <person name="Andreopoulos B."/>
            <person name="Lu D."/>
            <person name="Skrede I."/>
            <person name="Drula E."/>
            <person name="Henrissat B."/>
            <person name="Morin E."/>
            <person name="Kohler A."/>
            <person name="Barry K."/>
            <person name="LaButti K."/>
            <person name="Morin E."/>
            <person name="Salamov A."/>
            <person name="Lipzen A."/>
            <person name="Mereny Z."/>
            <person name="Hegedus B."/>
            <person name="Baldrian P."/>
            <person name="Stursova M."/>
            <person name="Weitz H."/>
            <person name="Taylor A."/>
            <person name="Grigoriev I.V."/>
            <person name="Nagy L.G."/>
            <person name="Martin F."/>
            <person name="Kauserud H."/>
        </authorList>
    </citation>
    <scope>NUCLEOTIDE SEQUENCE</scope>
    <source>
        <strain evidence="2">CBHHK002</strain>
    </source>
</reference>
<gene>
    <name evidence="2" type="ORF">DFH08DRAFT_365562</name>
</gene>
<evidence type="ECO:0000313" key="3">
    <source>
        <dbReference type="Proteomes" id="UP001218218"/>
    </source>
</evidence>
<dbReference type="Proteomes" id="UP001218218">
    <property type="component" value="Unassembled WGS sequence"/>
</dbReference>
<feature type="signal peptide" evidence="1">
    <location>
        <begin position="1"/>
        <end position="21"/>
    </location>
</feature>
<organism evidence="2 3">
    <name type="scientific">Mycena albidolilacea</name>
    <dbReference type="NCBI Taxonomy" id="1033008"/>
    <lineage>
        <taxon>Eukaryota</taxon>
        <taxon>Fungi</taxon>
        <taxon>Dikarya</taxon>
        <taxon>Basidiomycota</taxon>
        <taxon>Agaricomycotina</taxon>
        <taxon>Agaricomycetes</taxon>
        <taxon>Agaricomycetidae</taxon>
        <taxon>Agaricales</taxon>
        <taxon>Marasmiineae</taxon>
        <taxon>Mycenaceae</taxon>
        <taxon>Mycena</taxon>
    </lineage>
</organism>